<dbReference type="HOGENOM" id="CLU_061980_1_1_2"/>
<protein>
    <submittedName>
        <fullName evidence="2">Uncharacterized MobA-like protein</fullName>
    </submittedName>
</protein>
<gene>
    <name evidence="2" type="ORF">MetMK1DRAFT_00011160</name>
</gene>
<dbReference type="AlphaFoldDB" id="H2C2Z2"/>
<evidence type="ECO:0000313" key="3">
    <source>
        <dbReference type="Proteomes" id="UP000003980"/>
    </source>
</evidence>
<dbReference type="Gene3D" id="3.90.550.10">
    <property type="entry name" value="Spore Coat Polysaccharide Biosynthesis Protein SpsA, Chain A"/>
    <property type="match status" value="1"/>
</dbReference>
<reference evidence="2 3" key="1">
    <citation type="submission" date="2012-01" db="EMBL/GenBank/DDBJ databases">
        <title>Improved High-Quality Draft sequence of Metallosphaera yellowstonensis MK1.</title>
        <authorList>
            <consortium name="US DOE Joint Genome Institute"/>
            <person name="Lucas S."/>
            <person name="Han J."/>
            <person name="Cheng J.-F."/>
            <person name="Goodwin L."/>
            <person name="Pitluck S."/>
            <person name="Peters L."/>
            <person name="Teshima H."/>
            <person name="Detter J.C."/>
            <person name="Han C."/>
            <person name="Tapia R."/>
            <person name="Land M."/>
            <person name="Hauser L."/>
            <person name="Kyrpides N."/>
            <person name="Kozubal M."/>
            <person name="Macur R.E."/>
            <person name="Jay Z."/>
            <person name="Inskeep W."/>
            <person name="Woyke T."/>
        </authorList>
    </citation>
    <scope>NUCLEOTIDE SEQUENCE [LARGE SCALE GENOMIC DNA]</scope>
    <source>
        <strain evidence="2 3">MK1</strain>
    </source>
</reference>
<dbReference type="PANTHER" id="PTHR43777">
    <property type="entry name" value="MOLYBDENUM COFACTOR CYTIDYLYLTRANSFERASE"/>
    <property type="match status" value="1"/>
</dbReference>
<name>H2C2Z2_9CREN</name>
<dbReference type="InterPro" id="IPR025877">
    <property type="entry name" value="MobA-like_NTP_Trfase"/>
</dbReference>
<evidence type="ECO:0000259" key="1">
    <source>
        <dbReference type="Pfam" id="PF12804"/>
    </source>
</evidence>
<feature type="domain" description="MobA-like NTP transferase" evidence="1">
    <location>
        <begin position="6"/>
        <end position="156"/>
    </location>
</feature>
<dbReference type="PANTHER" id="PTHR43777:SF1">
    <property type="entry name" value="MOLYBDENUM COFACTOR CYTIDYLYLTRANSFERASE"/>
    <property type="match status" value="1"/>
</dbReference>
<accession>H2C2Z2</accession>
<dbReference type="SUPFAM" id="SSF53448">
    <property type="entry name" value="Nucleotide-diphospho-sugar transferases"/>
    <property type="match status" value="1"/>
</dbReference>
<evidence type="ECO:0000313" key="2">
    <source>
        <dbReference type="EMBL" id="EHP70613.1"/>
    </source>
</evidence>
<proteinExistence type="predicted"/>
<dbReference type="Pfam" id="PF12804">
    <property type="entry name" value="NTP_transf_3"/>
    <property type="match status" value="1"/>
</dbReference>
<dbReference type="OrthoDB" id="28434at2157"/>
<dbReference type="eggNOG" id="arCOG01873">
    <property type="taxonomic scope" value="Archaea"/>
</dbReference>
<dbReference type="EMBL" id="JH597761">
    <property type="protein sequence ID" value="EHP70613.1"/>
    <property type="molecule type" value="Genomic_DNA"/>
</dbReference>
<dbReference type="STRING" id="671065.MetMK1DRAFT_00011160"/>
<dbReference type="CDD" id="cd04182">
    <property type="entry name" value="GT_2_like_f"/>
    <property type="match status" value="1"/>
</dbReference>
<organism evidence="2 3">
    <name type="scientific">Metallosphaera yellowstonensis MK1</name>
    <dbReference type="NCBI Taxonomy" id="671065"/>
    <lineage>
        <taxon>Archaea</taxon>
        <taxon>Thermoproteota</taxon>
        <taxon>Thermoprotei</taxon>
        <taxon>Sulfolobales</taxon>
        <taxon>Sulfolobaceae</taxon>
        <taxon>Metallosphaera</taxon>
    </lineage>
</organism>
<sequence length="186" mass="20306">MDVGTVVLAAGEGKRFGRNKLLMTVGGKTIIEWAISALPRPRVVVVGRYAIELFPVLKSEVVIYNPNWANGMSTSLKLGVRFFQDMDGILVALGDMPLVSEGVVKRMLEAYSSSCLAVVPTYEGKLGNPVILSKKLFPEIWKLEGDTGARKIIRNVKEICLVQGDEGVLIDVDTEADLAEVSRRLS</sequence>
<dbReference type="GO" id="GO:0016779">
    <property type="term" value="F:nucleotidyltransferase activity"/>
    <property type="evidence" value="ECO:0007669"/>
    <property type="project" value="UniProtKB-ARBA"/>
</dbReference>
<dbReference type="Proteomes" id="UP000003980">
    <property type="component" value="Unassembled WGS sequence"/>
</dbReference>
<keyword evidence="3" id="KW-1185">Reference proteome</keyword>
<dbReference type="InterPro" id="IPR029044">
    <property type="entry name" value="Nucleotide-diphossugar_trans"/>
</dbReference>